<dbReference type="InterPro" id="IPR000254">
    <property type="entry name" value="CBD"/>
</dbReference>
<feature type="non-terminal residue" evidence="4">
    <location>
        <position position="1"/>
    </location>
</feature>
<feature type="compositionally biased region" description="Basic and acidic residues" evidence="2">
    <location>
        <begin position="1262"/>
        <end position="1303"/>
    </location>
</feature>
<feature type="compositionally biased region" description="Polar residues" evidence="2">
    <location>
        <begin position="732"/>
        <end position="744"/>
    </location>
</feature>
<feature type="region of interest" description="Disordered" evidence="2">
    <location>
        <begin position="2470"/>
        <end position="2499"/>
    </location>
</feature>
<feature type="region of interest" description="Disordered" evidence="2">
    <location>
        <begin position="917"/>
        <end position="993"/>
    </location>
</feature>
<dbReference type="SMART" id="SM00236">
    <property type="entry name" value="fCBD"/>
    <property type="match status" value="1"/>
</dbReference>
<dbReference type="Pfam" id="PF00734">
    <property type="entry name" value="CBM_1"/>
    <property type="match status" value="1"/>
</dbReference>
<proteinExistence type="predicted"/>
<dbReference type="GO" id="GO:0005737">
    <property type="term" value="C:cytoplasm"/>
    <property type="evidence" value="ECO:0007669"/>
    <property type="project" value="TreeGrafter"/>
</dbReference>
<feature type="region of interest" description="Disordered" evidence="2">
    <location>
        <begin position="1017"/>
        <end position="1401"/>
    </location>
</feature>
<feature type="compositionally biased region" description="Polar residues" evidence="2">
    <location>
        <begin position="954"/>
        <end position="963"/>
    </location>
</feature>
<dbReference type="GO" id="GO:0030248">
    <property type="term" value="F:cellulose binding"/>
    <property type="evidence" value="ECO:0007669"/>
    <property type="project" value="InterPro"/>
</dbReference>
<feature type="compositionally biased region" description="Low complexity" evidence="2">
    <location>
        <begin position="699"/>
        <end position="715"/>
    </location>
</feature>
<gene>
    <name evidence="4" type="ORF">BN1708_015235</name>
</gene>
<sequence>NMPPPGRRVPPPGHRPTRSQEEALRARRMQGDGNRPDRSRPSGPTDSPHRRPPAGRPRRNSESSVLEKPMPEEEKKAREARRRERERRHREGKDKEKKPQRKLDVIDQLDHTSLFGGGFHHDGPFDAVNPNRNRKGSRRAPMQAFPEDSLNMSLGGSGPLNKNPDHATFMGNGTDEAFKEYSTGVNKYGYNYPSARGEMPVFDPSARTTMLHGEESLGLGTSTFLEGTPATRTAIQKLEAEQAEQAKNDGMQRKKSLAHRIRNLNGRQPREFNSSGRMTNPEAAYPRSPPDGMPPATTGSQYGSERNPFFNEYGKEGETITVKRTDSAGPLSPISPPPPVPRRGSEQGDTSTGRHMADDPPPSQASSHFPIEPVSASLLAARERCRRDALWRRGAVVTGCWEVDEGALLGGLERGCVTGISAEDESFGMRLAFQAVARSLAEGGQRAVILTTLAAAGILPLLRDAVRARLLQVGKQGDELRAAIRECLGKVSVATVFDLEGVWEVLDEVDGDETRETVEDKAGVDIHGAGLDVGKDTRQVGRDANLETELKEKTDEDELGAKETAIIDAREEDMLPPPATQNIQTDERVVLPELTLGTAEIADSEDEDFISSLSSSPLSSPPASSLGSVPPGLGLNEEETVADDALDAASSPMSVAGSSANSSTDPIDAVLQVLAPLDASAIKSGDPPHHSDEMTSKEVVSSSPGSPPAVHAPSPLRSKYPSPATAEKPTVTADSSRVATSNAPIRATSTAPDIILITHFSTLLTTLFARQDKSAAHNSINLLSSHLRHLSRTLPTSPLILLLNTTAPSLPGTATPAVDTPSRKPSSRPLDPTLRSVFNPPPLTIAGYQSAASRRNKPSFGMVFAQMLDLHLLCTRVPRTAEDAERIFGDAPGDASHTTSKEYHGFFLTMSSLLPTFSTQPGSQPSRSAGLTLNLSSNNPFRNRAASPAGAFNKSPSLTPTATSPFDDPIPPPRPVSRNPFLDPNYSSSQPNLIDLTDMSTKFDSKASPTAEELFDTLTIEDKKPIPARPTNRPPPPPGRENMPPPGRRVPPPGHRPTRSQEEALRARKLQGDSNRPDRSRPSGPADSPHRRPPAGRPRRNSESSILEKPIPEEEKKAREARRRERERRHREGKDKEKKPQRKLDVIDQLDHTSLFGGGCVSNGGGTDTLTIEDKKPIPARPTNRPPPPPGRENMPPPGRRVPPPGHRPTRSQEEALRARKLQGDSNRPDRSRPSGPADSPHRRPPAGRPRRNSESSILEKPIPEEEKKAREARRRERERRHREGKDKEKKPQRKLDVIDQLDHTSLFGGGFHHDGPFDAVNPNRNRDGNRPDRSRPSGPTDSPHRRPPAGRPRRNSESSVLEKPMPEEEKKAREARRRERERRHREGKDKEKKPQRKLDVIDQLDHTSLFGGGFHHDGPFDAVNPNRNRKGSRRAPMQAFPEDSLNMSLGGSGPLNKNPDHATFMGNGTDEAFKEYSTGVNKYGYNYPSARGEMPVFDPSARTTMLHGEESLGLGTSTFLEGTPATRTAIQKLEAEQAEQAKNEGMQRKKSLAHRIRNLNGRQPREFNSSGRMTNPEAAYPRSPPDGMPPATTGSQYGSERNPFFNEYGKEGETITVKRTDSAGPLSPISPRPPVPRRGSEQGGRHMADDPPPSQASSHFPIEPVSASLLAARERRRRDALRRRGAVLTGCREVDDGALLGGLERGCVTGISAEDESFGMPLAFQAVARSLVEGGQRAVILTTLAAAGVLPLLRDAVRARLLQVGKQGDELRAAIRECLGMVSVATVFDLEGVWEVLDEVDGDETRETVGDKAAGDIHGAGLGVGRDASPVGRDASLETELKETTNEDELVAKETAIIDARDEDVLPPPATQNIQTDERVVMPELNLGPAEIADSEDEDFGSSLSSSPLSSPPASSLGSVPAGLELNEEEIVAGGALDAASSPMSLAGSSANSSTDSIDAVLRVLAPLDASALKLGGPPHHSDAVTSKEVVSSSPESPPAVHPPSPVRSETPLPATAEKPTVTTDTSRVATSNAPRRATSTAPDIIVITHFSTLLTTLFARQDKSAAHNSINLLSSHLRHLSRTLPTSPLILLLNNTAPSLPGTAAPAVDTPSRKPPSRPLDPTLRSVFNPPPLTIAGYQSAASRRNKPSFGMVFAQTLDLHLLCTRVPRSAEDAERIFGDAPGDARFVWVVEVLLDEIGVWGQGKGPRRSREQRWGAVDVVGGSVVDAFEPKAPAVPKEIRLAAGFGGPRVPASYNANREYRLVFGFHWLGGNMGNVAPNYYGLRALAEESTIFVAPNGLNAGWANSGESDITFVDQILAQVQDALCVDETQRFATGFSYGGAMSNALACARPNIWRAVSVIAGAQLSGCSGGTTPVAYLGIHGVIDSVLPISRGHELRDRFLRLNSCAAQNAPEPSGGSNTHMKTKYSCRKGFPVWWIAHGGDHVAEHRGQGTENWIATETWKFFTQAVGGGSSPSPPPTVPPTTPPAPPPGEGGSCAARWAQCGGQGWSGATCCQSGSTCRAQNQWYSQCL</sequence>
<dbReference type="PANTHER" id="PTHR28307">
    <property type="entry name" value="PROTEIN PAL1"/>
    <property type="match status" value="1"/>
</dbReference>
<dbReference type="PANTHER" id="PTHR28307:SF2">
    <property type="entry name" value="PROTEIN PAL1"/>
    <property type="match status" value="1"/>
</dbReference>
<feature type="region of interest" description="Disordered" evidence="2">
    <location>
        <begin position="1862"/>
        <end position="1883"/>
    </location>
</feature>
<dbReference type="SUPFAM" id="SSF53474">
    <property type="entry name" value="alpha/beta-Hydrolases"/>
    <property type="match status" value="1"/>
</dbReference>
<dbReference type="Pfam" id="PF08316">
    <property type="entry name" value="Pal1"/>
    <property type="match status" value="3"/>
</dbReference>
<feature type="compositionally biased region" description="Basic and acidic residues" evidence="2">
    <location>
        <begin position="69"/>
        <end position="110"/>
    </location>
</feature>
<feature type="region of interest" description="Disordered" evidence="2">
    <location>
        <begin position="606"/>
        <end position="636"/>
    </location>
</feature>
<feature type="region of interest" description="Disordered" evidence="2">
    <location>
        <begin position="263"/>
        <end position="369"/>
    </location>
</feature>
<feature type="region of interest" description="Disordered" evidence="2">
    <location>
        <begin position="680"/>
        <end position="744"/>
    </location>
</feature>
<dbReference type="InterPro" id="IPR013226">
    <property type="entry name" value="Pal1"/>
</dbReference>
<dbReference type="Gene3D" id="3.40.50.1820">
    <property type="entry name" value="alpha/beta hydrolase"/>
    <property type="match status" value="1"/>
</dbReference>
<keyword evidence="5" id="KW-1185">Reference proteome</keyword>
<organism evidence="4 5">
    <name type="scientific">Verticillium longisporum</name>
    <name type="common">Verticillium dahliae var. longisporum</name>
    <dbReference type="NCBI Taxonomy" id="100787"/>
    <lineage>
        <taxon>Eukaryota</taxon>
        <taxon>Fungi</taxon>
        <taxon>Dikarya</taxon>
        <taxon>Ascomycota</taxon>
        <taxon>Pezizomycotina</taxon>
        <taxon>Sordariomycetes</taxon>
        <taxon>Hypocreomycetidae</taxon>
        <taxon>Glomerellales</taxon>
        <taxon>Plectosphaerellaceae</taxon>
        <taxon>Verticillium</taxon>
    </lineage>
</organism>
<dbReference type="Proteomes" id="UP000044602">
    <property type="component" value="Unassembled WGS sequence"/>
</dbReference>
<feature type="region of interest" description="Disordered" evidence="2">
    <location>
        <begin position="1976"/>
        <end position="2039"/>
    </location>
</feature>
<dbReference type="SUPFAM" id="SSF57180">
    <property type="entry name" value="Cellulose-binding domain"/>
    <property type="match status" value="1"/>
</dbReference>
<feature type="compositionally biased region" description="Basic and acidic residues" evidence="2">
    <location>
        <begin position="686"/>
        <end position="696"/>
    </location>
</feature>
<feature type="region of interest" description="Disordered" evidence="2">
    <location>
        <begin position="1895"/>
        <end position="1921"/>
    </location>
</feature>
<dbReference type="InterPro" id="IPR035971">
    <property type="entry name" value="CBD_sf"/>
</dbReference>
<accession>A0A0G4M2M0</accession>
<feature type="region of interest" description="Disordered" evidence="2">
    <location>
        <begin position="1413"/>
        <end position="1445"/>
    </location>
</feature>
<evidence type="ECO:0000259" key="3">
    <source>
        <dbReference type="PROSITE" id="PS51164"/>
    </source>
</evidence>
<feature type="region of interest" description="Disordered" evidence="2">
    <location>
        <begin position="2104"/>
        <end position="2128"/>
    </location>
</feature>
<dbReference type="InterPro" id="IPR029058">
    <property type="entry name" value="AB_hydrolase_fold"/>
</dbReference>
<feature type="domain" description="CBM1" evidence="3">
    <location>
        <begin position="2499"/>
        <end position="2535"/>
    </location>
</feature>
<reference evidence="5" key="1">
    <citation type="submission" date="2015-05" db="EMBL/GenBank/DDBJ databases">
        <authorList>
            <person name="Fogelqvist Johan"/>
        </authorList>
    </citation>
    <scope>NUCLEOTIDE SEQUENCE [LARGE SCALE GENOMIC DNA]</scope>
</reference>
<dbReference type="EMBL" id="CVQH01020752">
    <property type="protein sequence ID" value="CRK28553.1"/>
    <property type="molecule type" value="Genomic_DNA"/>
</dbReference>
<dbReference type="STRING" id="100787.A0A0G4M2M0"/>
<feature type="compositionally biased region" description="Pro residues" evidence="2">
    <location>
        <begin position="1997"/>
        <end position="2007"/>
    </location>
</feature>
<dbReference type="GO" id="GO:0005576">
    <property type="term" value="C:extracellular region"/>
    <property type="evidence" value="ECO:0007669"/>
    <property type="project" value="InterPro"/>
</dbReference>
<dbReference type="PROSITE" id="PS51164">
    <property type="entry name" value="CBM1_2"/>
    <property type="match status" value="1"/>
</dbReference>
<protein>
    <recommendedName>
        <fullName evidence="3">CBM1 domain-containing protein</fullName>
    </recommendedName>
</protein>
<feature type="compositionally biased region" description="Basic and acidic residues" evidence="2">
    <location>
        <begin position="1325"/>
        <end position="1336"/>
    </location>
</feature>
<evidence type="ECO:0000313" key="4">
    <source>
        <dbReference type="EMBL" id="CRK28553.1"/>
    </source>
</evidence>
<evidence type="ECO:0000256" key="2">
    <source>
        <dbReference type="SAM" id="MobiDB-lite"/>
    </source>
</evidence>
<evidence type="ECO:0000256" key="1">
    <source>
        <dbReference type="ARBA" id="ARBA00022729"/>
    </source>
</evidence>
<dbReference type="GO" id="GO:0005975">
    <property type="term" value="P:carbohydrate metabolic process"/>
    <property type="evidence" value="ECO:0007669"/>
    <property type="project" value="InterPro"/>
</dbReference>
<dbReference type="PROSITE" id="PS00562">
    <property type="entry name" value="CBM1_1"/>
    <property type="match status" value="1"/>
</dbReference>
<feature type="compositionally biased region" description="Pro residues" evidence="2">
    <location>
        <begin position="1184"/>
        <end position="1207"/>
    </location>
</feature>
<feature type="compositionally biased region" description="Polar residues" evidence="2">
    <location>
        <begin position="2022"/>
        <end position="2039"/>
    </location>
</feature>
<feature type="compositionally biased region" description="Pro residues" evidence="2">
    <location>
        <begin position="1"/>
        <end position="14"/>
    </location>
</feature>
<feature type="region of interest" description="Disordered" evidence="2">
    <location>
        <begin position="1618"/>
        <end position="1663"/>
    </location>
</feature>
<feature type="compositionally biased region" description="Gly residues" evidence="2">
    <location>
        <begin position="1156"/>
        <end position="1167"/>
    </location>
</feature>
<feature type="compositionally biased region" description="Pro residues" evidence="2">
    <location>
        <begin position="1032"/>
        <end position="1055"/>
    </location>
</feature>
<keyword evidence="1" id="KW-0732">Signal</keyword>
<feature type="region of interest" description="Disordered" evidence="2">
    <location>
        <begin position="1"/>
        <end position="148"/>
    </location>
</feature>
<evidence type="ECO:0000313" key="5">
    <source>
        <dbReference type="Proteomes" id="UP000044602"/>
    </source>
</evidence>
<feature type="compositionally biased region" description="Basic and acidic residues" evidence="2">
    <location>
        <begin position="1110"/>
        <end position="1151"/>
    </location>
</feature>
<feature type="compositionally biased region" description="Basic and acidic residues" evidence="2">
    <location>
        <begin position="1365"/>
        <end position="1401"/>
    </location>
</feature>
<feature type="compositionally biased region" description="Low complexity" evidence="2">
    <location>
        <begin position="1902"/>
        <end position="1921"/>
    </location>
</feature>
<feature type="region of interest" description="Disordered" evidence="2">
    <location>
        <begin position="1563"/>
        <end position="1600"/>
    </location>
</feature>
<name>A0A0G4M2M0_VERLO</name>
<feature type="compositionally biased region" description="Basic and acidic residues" evidence="2">
    <location>
        <begin position="313"/>
        <end position="326"/>
    </location>
</feature>
<feature type="compositionally biased region" description="Basic and acidic residues" evidence="2">
    <location>
        <begin position="1639"/>
        <end position="1650"/>
    </location>
</feature>
<feature type="compositionally biased region" description="Low complexity" evidence="2">
    <location>
        <begin position="611"/>
        <end position="635"/>
    </location>
</feature>
<feature type="region of interest" description="Disordered" evidence="2">
    <location>
        <begin position="812"/>
        <end position="836"/>
    </location>
</feature>
<feature type="compositionally biased region" description="Pro residues" evidence="2">
    <location>
        <begin position="2478"/>
        <end position="2495"/>
    </location>
</feature>
<feature type="compositionally biased region" description="Polar residues" evidence="2">
    <location>
        <begin position="917"/>
        <end position="941"/>
    </location>
</feature>